<organism evidence="4 5">
    <name type="scientific">Arsenicitalea aurantiaca</name>
    <dbReference type="NCBI Taxonomy" id="1783274"/>
    <lineage>
        <taxon>Bacteria</taxon>
        <taxon>Pseudomonadati</taxon>
        <taxon>Pseudomonadota</taxon>
        <taxon>Alphaproteobacteria</taxon>
        <taxon>Hyphomicrobiales</taxon>
        <taxon>Devosiaceae</taxon>
        <taxon>Arsenicitalea</taxon>
    </lineage>
</organism>
<keyword evidence="2" id="KW-0653">Protein transport</keyword>
<dbReference type="RefSeq" id="WP_127186838.1">
    <property type="nucleotide sequence ID" value="NZ_RZNJ01000001.1"/>
</dbReference>
<dbReference type="GO" id="GO:0005829">
    <property type="term" value="C:cytosol"/>
    <property type="evidence" value="ECO:0007669"/>
    <property type="project" value="TreeGrafter"/>
</dbReference>
<keyword evidence="5" id="KW-1185">Reference proteome</keyword>
<dbReference type="InterPro" id="IPR051472">
    <property type="entry name" value="T3SS_Stator/FliH"/>
</dbReference>
<dbReference type="PANTHER" id="PTHR34982">
    <property type="entry name" value="YOP PROTEINS TRANSLOCATION PROTEIN L"/>
    <property type="match status" value="1"/>
</dbReference>
<dbReference type="GO" id="GO:0015031">
    <property type="term" value="P:protein transport"/>
    <property type="evidence" value="ECO:0007669"/>
    <property type="project" value="UniProtKB-KW"/>
</dbReference>
<gene>
    <name evidence="4" type="primary">fliH</name>
    <name evidence="4" type="ORF">EMQ25_01780</name>
</gene>
<name>A0A433XKW4_9HYPH</name>
<proteinExistence type="predicted"/>
<reference evidence="4 5" key="1">
    <citation type="journal article" date="2016" name="Int. J. Syst. Evol. Microbiol.">
        <title>Arsenicitalea aurantiaca gen. nov., sp. nov., a new member of the family Hyphomicrobiaceae, isolated from high-arsenic sediment.</title>
        <authorList>
            <person name="Mu Y."/>
            <person name="Zhou L."/>
            <person name="Zeng X.C."/>
            <person name="Liu L."/>
            <person name="Pan Y."/>
            <person name="Chen X."/>
            <person name="Wang J."/>
            <person name="Li S."/>
            <person name="Li W.J."/>
            <person name="Wang Y."/>
        </authorList>
    </citation>
    <scope>NUCLEOTIDE SEQUENCE [LARGE SCALE GENOMIC DNA]</scope>
    <source>
        <strain evidence="4 5">42-50</strain>
    </source>
</reference>
<evidence type="ECO:0000256" key="3">
    <source>
        <dbReference type="SAM" id="MobiDB-lite"/>
    </source>
</evidence>
<sequence length="210" mass="22506">MANAARFTFDLDLGTGQSRHPQMSREAADQNAQEARMAGYAEGYAEAERKARISDARRLATATEALAGRIDALIERQNAEADGLRAGAIALARSVAGKLSGHLLAREPQAELEALLGECLSSLDKVPHLVIRCHPDLVDTLEPLARRRADASHFEGRLVILPDEAIAIGDGRIEWADGGLVRDSATIESAIDDAITAYLAARGTNRGDQE</sequence>
<dbReference type="Proteomes" id="UP000281547">
    <property type="component" value="Unassembled WGS sequence"/>
</dbReference>
<keyword evidence="4" id="KW-0282">Flagellum</keyword>
<evidence type="ECO:0000256" key="1">
    <source>
        <dbReference type="ARBA" id="ARBA00022448"/>
    </source>
</evidence>
<keyword evidence="4" id="KW-0969">Cilium</keyword>
<feature type="region of interest" description="Disordered" evidence="3">
    <location>
        <begin position="12"/>
        <end position="34"/>
    </location>
</feature>
<dbReference type="OrthoDB" id="7304298at2"/>
<protein>
    <submittedName>
        <fullName evidence="4">Flagellar assembly protein H</fullName>
    </submittedName>
</protein>
<evidence type="ECO:0000256" key="2">
    <source>
        <dbReference type="ARBA" id="ARBA00022927"/>
    </source>
</evidence>
<dbReference type="AlphaFoldDB" id="A0A433XKW4"/>
<evidence type="ECO:0000313" key="4">
    <source>
        <dbReference type="EMBL" id="RUT34719.1"/>
    </source>
</evidence>
<keyword evidence="1" id="KW-0813">Transport</keyword>
<accession>A0A433XKW4</accession>
<dbReference type="EMBL" id="RZNJ01000001">
    <property type="protein sequence ID" value="RUT34719.1"/>
    <property type="molecule type" value="Genomic_DNA"/>
</dbReference>
<comment type="caution">
    <text evidence="4">The sequence shown here is derived from an EMBL/GenBank/DDBJ whole genome shotgun (WGS) entry which is preliminary data.</text>
</comment>
<keyword evidence="4" id="KW-0966">Cell projection</keyword>
<dbReference type="PANTHER" id="PTHR34982:SF1">
    <property type="entry name" value="FLAGELLAR ASSEMBLY PROTEIN FLIH"/>
    <property type="match status" value="1"/>
</dbReference>
<evidence type="ECO:0000313" key="5">
    <source>
        <dbReference type="Proteomes" id="UP000281547"/>
    </source>
</evidence>